<dbReference type="Proteomes" id="UP000438699">
    <property type="component" value="Unassembled WGS sequence"/>
</dbReference>
<dbReference type="PANTHER" id="PTHR30087:SF1">
    <property type="entry name" value="HYPOTHETICAL CYTOSOLIC PROTEIN"/>
    <property type="match status" value="1"/>
</dbReference>
<reference evidence="1 2" key="1">
    <citation type="journal article" date="2017" name="Int. J. Syst. Evol. Microbiol.">
        <title>Desulfovibrio senegalensis sp. nov., a mesophilic sulfate reducer isolated from marine sediment.</title>
        <authorList>
            <person name="Thioye A."/>
            <person name="Gam Z.B.A."/>
            <person name="Mbengue M."/>
            <person name="Cayol J.L."/>
            <person name="Joseph-Bartoli M."/>
            <person name="Toure-Kane C."/>
            <person name="Labat M."/>
        </authorList>
    </citation>
    <scope>NUCLEOTIDE SEQUENCE [LARGE SCALE GENOMIC DNA]</scope>
    <source>
        <strain evidence="1 2">DSM 101509</strain>
    </source>
</reference>
<comment type="caution">
    <text evidence="1">The sequence shown here is derived from an EMBL/GenBank/DDBJ whole genome shotgun (WGS) entry which is preliminary data.</text>
</comment>
<dbReference type="EMBL" id="WAIE01000009">
    <property type="protein sequence ID" value="KAB1439014.1"/>
    <property type="molecule type" value="Genomic_DNA"/>
</dbReference>
<name>A0A6N6MZ48_9BACT</name>
<organism evidence="1 2">
    <name type="scientific">Pseudodesulfovibrio senegalensis</name>
    <dbReference type="NCBI Taxonomy" id="1721087"/>
    <lineage>
        <taxon>Bacteria</taxon>
        <taxon>Pseudomonadati</taxon>
        <taxon>Thermodesulfobacteriota</taxon>
        <taxon>Desulfovibrionia</taxon>
        <taxon>Desulfovibrionales</taxon>
        <taxon>Desulfovibrionaceae</taxon>
    </lineage>
</organism>
<dbReference type="AlphaFoldDB" id="A0A6N6MZ48"/>
<sequence>MSTAKRTVVSACLAGVPCRYDGNCTEHPAVMELVRAGLALPVCPEQVGGLPTPRTPAEIVDGRVMTKDGQDVTGEYEQGARECLRLAKLAGCTRAVLQPRSPSCGAGTVYDGTFSGTLIPGFGRFAALCRDNGLELVNPDDLD</sequence>
<evidence type="ECO:0000313" key="2">
    <source>
        <dbReference type="Proteomes" id="UP000438699"/>
    </source>
</evidence>
<accession>A0A6N6MZ48</accession>
<dbReference type="InterPro" id="IPR007553">
    <property type="entry name" value="2-thiour_desulf"/>
</dbReference>
<dbReference type="PANTHER" id="PTHR30087">
    <property type="entry name" value="INNER MEMBRANE PROTEIN"/>
    <property type="match status" value="1"/>
</dbReference>
<keyword evidence="2" id="KW-1185">Reference proteome</keyword>
<dbReference type="OrthoDB" id="495783at2"/>
<dbReference type="Pfam" id="PF04463">
    <property type="entry name" value="2-thiour_desulf"/>
    <property type="match status" value="1"/>
</dbReference>
<protein>
    <submittedName>
        <fullName evidence="1">DUF523 domain-containing protein</fullName>
    </submittedName>
</protein>
<gene>
    <name evidence="1" type="ORF">F8A88_14950</name>
</gene>
<evidence type="ECO:0000313" key="1">
    <source>
        <dbReference type="EMBL" id="KAB1439014.1"/>
    </source>
</evidence>
<proteinExistence type="predicted"/>
<dbReference type="RefSeq" id="WP_151151984.1">
    <property type="nucleotide sequence ID" value="NZ_WAIE01000009.1"/>
</dbReference>